<reference evidence="12" key="1">
    <citation type="submission" date="2016-10" db="EMBL/GenBank/DDBJ databases">
        <authorList>
            <person name="Varghese N."/>
            <person name="Submissions S."/>
        </authorList>
    </citation>
    <scope>NUCLEOTIDE SEQUENCE [LARGE SCALE GENOMIC DNA]</scope>
    <source>
        <strain evidence="12">CGMCC 1.3703</strain>
    </source>
</reference>
<dbReference type="GO" id="GO:0005886">
    <property type="term" value="C:plasma membrane"/>
    <property type="evidence" value="ECO:0007669"/>
    <property type="project" value="UniProtKB-SubCell"/>
</dbReference>
<evidence type="ECO:0000256" key="6">
    <source>
        <dbReference type="ARBA" id="ARBA00022729"/>
    </source>
</evidence>
<dbReference type="SUPFAM" id="SSF53850">
    <property type="entry name" value="Periplasmic binding protein-like II"/>
    <property type="match status" value="1"/>
</dbReference>
<accession>A0A1H0SZ87</accession>
<dbReference type="GO" id="GO:0006817">
    <property type="term" value="P:phosphate ion transport"/>
    <property type="evidence" value="ECO:0007669"/>
    <property type="project" value="UniProtKB-KW"/>
</dbReference>
<sequence length="387" mass="43569">MGKRKVAAWIFTVVFGLVGWFVYGLARILSSGNEYMYIGFMCIAIGLMVNYFILDIHKRITKKWTWILVVVVFLVPSALYGSYDWYIRSIEIANAEVDLSNYQPHKEGSDLARLEEPADLQLEENLPELDGATALYPVYAAFAEAVYPEGTYVHDDRSESPVIVSKTNGAYQRLSRFQTDIIFTAGPSEEQQQALKQKEKTAIGKEAFVFFVHKDNPVDSLTLNELRGIYSGDITNWEQVGGRDQKIIAFQRPEGSGSQTGLENMMKGTPIMDPPKDHRVDGMGGVIEKASDYRNHRNSIGFSYRFFATKMVEGHNIKLLNVNGIVPSVHHIKSGDYPLTGNFYAITNGTKNPHVEPFIEWILSSQGQRLIEETGYIPVKETHLPAE</sequence>
<keyword evidence="9" id="KW-0472">Membrane</keyword>
<dbReference type="InterPro" id="IPR050811">
    <property type="entry name" value="Phosphate_ABC_transporter"/>
</dbReference>
<dbReference type="PANTHER" id="PTHR30570:SF1">
    <property type="entry name" value="PHOSPHATE-BINDING PROTEIN PSTS"/>
    <property type="match status" value="1"/>
</dbReference>
<keyword evidence="5" id="KW-0813">Transport</keyword>
<evidence type="ECO:0000259" key="10">
    <source>
        <dbReference type="Pfam" id="PF12849"/>
    </source>
</evidence>
<keyword evidence="6" id="KW-0732">Signal</keyword>
<comment type="subunit">
    <text evidence="4">The complex is composed of two ATP-binding proteins (PstB), two transmembrane proteins (PstC and PstA) and a solute-binding protein (PstS).</text>
</comment>
<dbReference type="InterPro" id="IPR024370">
    <property type="entry name" value="PBP_domain"/>
</dbReference>
<comment type="similarity">
    <text evidence="3">Belongs to the PstS family.</text>
</comment>
<comment type="subcellular location">
    <subcellularLocation>
        <location evidence="2">Cell membrane</location>
        <topology evidence="2">Lipid-anchor</topology>
    </subcellularLocation>
</comment>
<dbReference type="EMBL" id="FNIZ01000019">
    <property type="protein sequence ID" value="SDP47172.1"/>
    <property type="molecule type" value="Genomic_DNA"/>
</dbReference>
<evidence type="ECO:0000313" key="12">
    <source>
        <dbReference type="Proteomes" id="UP000198860"/>
    </source>
</evidence>
<evidence type="ECO:0000256" key="7">
    <source>
        <dbReference type="ARBA" id="ARBA00023139"/>
    </source>
</evidence>
<dbReference type="Proteomes" id="UP000198860">
    <property type="component" value="Unassembled WGS sequence"/>
</dbReference>
<evidence type="ECO:0000256" key="2">
    <source>
        <dbReference type="ARBA" id="ARBA00004193"/>
    </source>
</evidence>
<feature type="transmembrane region" description="Helical" evidence="9">
    <location>
        <begin position="66"/>
        <end position="86"/>
    </location>
</feature>
<dbReference type="PANTHER" id="PTHR30570">
    <property type="entry name" value="PERIPLASMIC PHOSPHATE BINDING COMPONENT OF PHOSPHATE ABC TRANSPORTER"/>
    <property type="match status" value="1"/>
</dbReference>
<gene>
    <name evidence="11" type="ORF">SAMN05421677_11988</name>
</gene>
<keyword evidence="7" id="KW-0564">Palmitate</keyword>
<protein>
    <submittedName>
        <fullName evidence="11">Phosphate transport system substrate-binding protein</fullName>
    </submittedName>
</protein>
<evidence type="ECO:0000256" key="5">
    <source>
        <dbReference type="ARBA" id="ARBA00022592"/>
    </source>
</evidence>
<dbReference type="Gene3D" id="3.40.190.10">
    <property type="entry name" value="Periplasmic binding protein-like II"/>
    <property type="match status" value="2"/>
</dbReference>
<evidence type="ECO:0000256" key="1">
    <source>
        <dbReference type="ARBA" id="ARBA00002841"/>
    </source>
</evidence>
<keyword evidence="9" id="KW-0812">Transmembrane</keyword>
<evidence type="ECO:0000256" key="8">
    <source>
        <dbReference type="ARBA" id="ARBA00023288"/>
    </source>
</evidence>
<evidence type="ECO:0000256" key="3">
    <source>
        <dbReference type="ARBA" id="ARBA00008725"/>
    </source>
</evidence>
<comment type="function">
    <text evidence="1">Part of the ABC transporter complex PstSACB involved in phosphate import.</text>
</comment>
<dbReference type="AlphaFoldDB" id="A0A1H0SZ87"/>
<feature type="transmembrane region" description="Helical" evidence="9">
    <location>
        <begin position="35"/>
        <end position="54"/>
    </location>
</feature>
<proteinExistence type="inferred from homology"/>
<evidence type="ECO:0000256" key="9">
    <source>
        <dbReference type="SAM" id="Phobius"/>
    </source>
</evidence>
<dbReference type="OrthoDB" id="9790048at2"/>
<keyword evidence="8" id="KW-0449">Lipoprotein</keyword>
<name>A0A1H0SZ87_HALAD</name>
<dbReference type="Pfam" id="PF12849">
    <property type="entry name" value="PBP_like_2"/>
    <property type="match status" value="1"/>
</dbReference>
<feature type="domain" description="PBP" evidence="10">
    <location>
        <begin position="130"/>
        <end position="365"/>
    </location>
</feature>
<keyword evidence="9" id="KW-1133">Transmembrane helix</keyword>
<dbReference type="RefSeq" id="WP_089654098.1">
    <property type="nucleotide sequence ID" value="NZ_FNIZ01000019.1"/>
</dbReference>
<keyword evidence="5" id="KW-0592">Phosphate transport</keyword>
<evidence type="ECO:0000313" key="11">
    <source>
        <dbReference type="EMBL" id="SDP47172.1"/>
    </source>
</evidence>
<evidence type="ECO:0000256" key="4">
    <source>
        <dbReference type="ARBA" id="ARBA00011529"/>
    </source>
</evidence>
<organism evidence="11 12">
    <name type="scientific">Halobacillus aidingensis</name>
    <dbReference type="NCBI Taxonomy" id="240303"/>
    <lineage>
        <taxon>Bacteria</taxon>
        <taxon>Bacillati</taxon>
        <taxon>Bacillota</taxon>
        <taxon>Bacilli</taxon>
        <taxon>Bacillales</taxon>
        <taxon>Bacillaceae</taxon>
        <taxon>Halobacillus</taxon>
    </lineage>
</organism>
<keyword evidence="12" id="KW-1185">Reference proteome</keyword>
<dbReference type="STRING" id="240303.SAMN05421677_11988"/>
<feature type="transmembrane region" description="Helical" evidence="9">
    <location>
        <begin position="7"/>
        <end position="29"/>
    </location>
</feature>